<organism evidence="1 2">
    <name type="scientific">Acer saccharum</name>
    <name type="common">Sugar maple</name>
    <dbReference type="NCBI Taxonomy" id="4024"/>
    <lineage>
        <taxon>Eukaryota</taxon>
        <taxon>Viridiplantae</taxon>
        <taxon>Streptophyta</taxon>
        <taxon>Embryophyta</taxon>
        <taxon>Tracheophyta</taxon>
        <taxon>Spermatophyta</taxon>
        <taxon>Magnoliopsida</taxon>
        <taxon>eudicotyledons</taxon>
        <taxon>Gunneridae</taxon>
        <taxon>Pentapetalae</taxon>
        <taxon>rosids</taxon>
        <taxon>malvids</taxon>
        <taxon>Sapindales</taxon>
        <taxon>Sapindaceae</taxon>
        <taxon>Hippocastanoideae</taxon>
        <taxon>Acereae</taxon>
        <taxon>Acer</taxon>
    </lineage>
</organism>
<proteinExistence type="predicted"/>
<name>A0AA39TC17_ACESA</name>
<dbReference type="EMBL" id="JAUESC010000002">
    <property type="protein sequence ID" value="KAK0604382.1"/>
    <property type="molecule type" value="Genomic_DNA"/>
</dbReference>
<accession>A0AA39TC17</accession>
<comment type="caution">
    <text evidence="1">The sequence shown here is derived from an EMBL/GenBank/DDBJ whole genome shotgun (WGS) entry which is preliminary data.</text>
</comment>
<reference evidence="1" key="1">
    <citation type="journal article" date="2022" name="Plant J.">
        <title>Strategies of tolerance reflected in two North American maple genomes.</title>
        <authorList>
            <person name="McEvoy S.L."/>
            <person name="Sezen U.U."/>
            <person name="Trouern-Trend A."/>
            <person name="McMahon S.M."/>
            <person name="Schaberg P.G."/>
            <person name="Yang J."/>
            <person name="Wegrzyn J.L."/>
            <person name="Swenson N.G."/>
        </authorList>
    </citation>
    <scope>NUCLEOTIDE SEQUENCE</scope>
    <source>
        <strain evidence="1">NS2018</strain>
    </source>
</reference>
<evidence type="ECO:0000313" key="1">
    <source>
        <dbReference type="EMBL" id="KAK0604382.1"/>
    </source>
</evidence>
<keyword evidence="2" id="KW-1185">Reference proteome</keyword>
<protein>
    <submittedName>
        <fullName evidence="1">Uncharacterized protein</fullName>
    </submittedName>
</protein>
<reference evidence="1" key="2">
    <citation type="submission" date="2023-06" db="EMBL/GenBank/DDBJ databases">
        <authorList>
            <person name="Swenson N.G."/>
            <person name="Wegrzyn J.L."/>
            <person name="Mcevoy S.L."/>
        </authorList>
    </citation>
    <scope>NUCLEOTIDE SEQUENCE</scope>
    <source>
        <strain evidence="1">NS2018</strain>
        <tissue evidence="1">Leaf</tissue>
    </source>
</reference>
<dbReference type="Proteomes" id="UP001168877">
    <property type="component" value="Unassembled WGS sequence"/>
</dbReference>
<sequence>MLKPLNNQPNGLKLVNPQSKLKQEFQQELHHNKLEHYNQDLYNQGSHKLNIGGDNILCHYNKNDQDFVKSGYWLGRSLVNMTSPFNTSPLTSWWNTSHNMSDVISWSMNFLQEFRNSNTEPKREVVFGNIMSCIWILLDKDAYKDNYDTMLDHVNGRLGVDMVIRNSDGLVLATCSMAFEGTFCVKTSKLIAIPRCLQFGNDYGLVLKTIEFDEATTVKWINEGYYLDFDFGANKMANGLGENALRIDNNAYWMEDYPHCIKKEVEADMPE</sequence>
<gene>
    <name evidence="1" type="ORF">LWI29_015122</name>
</gene>
<dbReference type="AlphaFoldDB" id="A0AA39TC17"/>
<evidence type="ECO:0000313" key="2">
    <source>
        <dbReference type="Proteomes" id="UP001168877"/>
    </source>
</evidence>